<name>A0A9N9T9G1_DIABA</name>
<dbReference type="GO" id="GO:0050808">
    <property type="term" value="P:synapse organization"/>
    <property type="evidence" value="ECO:0007669"/>
    <property type="project" value="TreeGrafter"/>
</dbReference>
<protein>
    <recommendedName>
        <fullName evidence="1">Ig-like domain-containing protein</fullName>
    </recommendedName>
</protein>
<dbReference type="InterPro" id="IPR003599">
    <property type="entry name" value="Ig_sub"/>
</dbReference>
<organism evidence="2 3">
    <name type="scientific">Diabrotica balteata</name>
    <name type="common">Banded cucumber beetle</name>
    <dbReference type="NCBI Taxonomy" id="107213"/>
    <lineage>
        <taxon>Eukaryota</taxon>
        <taxon>Metazoa</taxon>
        <taxon>Ecdysozoa</taxon>
        <taxon>Arthropoda</taxon>
        <taxon>Hexapoda</taxon>
        <taxon>Insecta</taxon>
        <taxon>Pterygota</taxon>
        <taxon>Neoptera</taxon>
        <taxon>Endopterygota</taxon>
        <taxon>Coleoptera</taxon>
        <taxon>Polyphaga</taxon>
        <taxon>Cucujiformia</taxon>
        <taxon>Chrysomeloidea</taxon>
        <taxon>Chrysomelidae</taxon>
        <taxon>Galerucinae</taxon>
        <taxon>Diabroticina</taxon>
        <taxon>Diabroticites</taxon>
        <taxon>Diabrotica</taxon>
    </lineage>
</organism>
<reference evidence="2" key="1">
    <citation type="submission" date="2022-01" db="EMBL/GenBank/DDBJ databases">
        <authorList>
            <person name="King R."/>
        </authorList>
    </citation>
    <scope>NUCLEOTIDE SEQUENCE</scope>
</reference>
<dbReference type="AlphaFoldDB" id="A0A9N9T9G1"/>
<dbReference type="InterPro" id="IPR013106">
    <property type="entry name" value="Ig_V-set"/>
</dbReference>
<feature type="domain" description="Ig-like" evidence="1">
    <location>
        <begin position="53"/>
        <end position="166"/>
    </location>
</feature>
<evidence type="ECO:0000313" key="3">
    <source>
        <dbReference type="Proteomes" id="UP001153709"/>
    </source>
</evidence>
<accession>A0A9N9T9G1</accession>
<dbReference type="CDD" id="cd00096">
    <property type="entry name" value="Ig"/>
    <property type="match status" value="1"/>
</dbReference>
<dbReference type="Pfam" id="PF07686">
    <property type="entry name" value="V-set"/>
    <property type="match status" value="1"/>
</dbReference>
<dbReference type="OrthoDB" id="190835at2759"/>
<dbReference type="SMART" id="SM00409">
    <property type="entry name" value="IG"/>
    <property type="match status" value="2"/>
</dbReference>
<evidence type="ECO:0000313" key="2">
    <source>
        <dbReference type="EMBL" id="CAG9839096.1"/>
    </source>
</evidence>
<dbReference type="EMBL" id="OU898283">
    <property type="protein sequence ID" value="CAG9839096.1"/>
    <property type="molecule type" value="Genomic_DNA"/>
</dbReference>
<dbReference type="Gene3D" id="2.60.40.10">
    <property type="entry name" value="Immunoglobulins"/>
    <property type="match status" value="2"/>
</dbReference>
<dbReference type="InterPro" id="IPR036179">
    <property type="entry name" value="Ig-like_dom_sf"/>
</dbReference>
<dbReference type="InterPro" id="IPR037448">
    <property type="entry name" value="Zig-8"/>
</dbReference>
<evidence type="ECO:0000259" key="1">
    <source>
        <dbReference type="PROSITE" id="PS50835"/>
    </source>
</evidence>
<sequence length="316" mass="36090">MKNYFTFNMNIACKNMNAPLVVLILSFDWGMCDITSNNISPIQFIDLKHVTSPNHIVQKRKVQLDLRKHGPTTVKGQTWSTIKLHCAVPNIGEHQNVTFKWSKQQSPTEYFTLSKLNTTYIEDEASPLWIGDDKRYLPTLDQENKDWTLSIRFTQLSDAGIYECEICIFEKCSTSLVHLKLQEARAKIIGGPVKVIPSDKELPLRLSCELINSMEKPAYIFWYHGDRMINYDLEDGATVREGPQGSELIFQKANKTHAGNYSCVPSNARLDSVTVYYGEVGCDPFGDGSGTKMTHQERYMTITILILLFCFLKQWL</sequence>
<dbReference type="PANTHER" id="PTHR23279">
    <property type="entry name" value="DEFECTIVE PROBOSCIS EXTENSION RESPONSE DPR -RELATED"/>
    <property type="match status" value="1"/>
</dbReference>
<dbReference type="SUPFAM" id="SSF48726">
    <property type="entry name" value="Immunoglobulin"/>
    <property type="match status" value="2"/>
</dbReference>
<dbReference type="InterPro" id="IPR013783">
    <property type="entry name" value="Ig-like_fold"/>
</dbReference>
<dbReference type="InterPro" id="IPR007110">
    <property type="entry name" value="Ig-like_dom"/>
</dbReference>
<dbReference type="GO" id="GO:0032589">
    <property type="term" value="C:neuron projection membrane"/>
    <property type="evidence" value="ECO:0007669"/>
    <property type="project" value="TreeGrafter"/>
</dbReference>
<gene>
    <name evidence="2" type="ORF">DIABBA_LOCUS11898</name>
</gene>
<dbReference type="PANTHER" id="PTHR23279:SF37">
    <property type="entry name" value="DEFECTIVE PROBOSCIS EXTENSION RESPONSE 13, ISOFORM B"/>
    <property type="match status" value="1"/>
</dbReference>
<dbReference type="PROSITE" id="PS50835">
    <property type="entry name" value="IG_LIKE"/>
    <property type="match status" value="2"/>
</dbReference>
<proteinExistence type="predicted"/>
<dbReference type="Proteomes" id="UP001153709">
    <property type="component" value="Chromosome 8"/>
</dbReference>
<feature type="domain" description="Ig-like" evidence="1">
    <location>
        <begin position="204"/>
        <end position="274"/>
    </location>
</feature>
<keyword evidence="3" id="KW-1185">Reference proteome</keyword>